<dbReference type="PROSITE" id="PS50089">
    <property type="entry name" value="ZF_RING_2"/>
    <property type="match status" value="1"/>
</dbReference>
<evidence type="ECO:0000256" key="2">
    <source>
        <dbReference type="ARBA" id="ARBA00004123"/>
    </source>
</evidence>
<evidence type="ECO:0000256" key="9">
    <source>
        <dbReference type="ARBA" id="ARBA00022833"/>
    </source>
</evidence>
<evidence type="ECO:0000256" key="8">
    <source>
        <dbReference type="ARBA" id="ARBA00022786"/>
    </source>
</evidence>
<evidence type="ECO:0000256" key="16">
    <source>
        <dbReference type="SAM" id="Coils"/>
    </source>
</evidence>
<dbReference type="GO" id="GO:0005634">
    <property type="term" value="C:nucleus"/>
    <property type="evidence" value="ECO:0007669"/>
    <property type="project" value="UniProtKB-SubCell"/>
</dbReference>
<keyword evidence="5 15" id="KW-0808">Transferase</keyword>
<dbReference type="EC" id="2.3.2.27" evidence="15"/>
<dbReference type="InterPro" id="IPR018957">
    <property type="entry name" value="Znf_C3HC4_RING-type"/>
</dbReference>
<keyword evidence="12 15" id="KW-0539">Nucleus</keyword>
<evidence type="ECO:0000256" key="12">
    <source>
        <dbReference type="ARBA" id="ARBA00023242"/>
    </source>
</evidence>
<evidence type="ECO:0000256" key="3">
    <source>
        <dbReference type="ARBA" id="ARBA00004906"/>
    </source>
</evidence>
<evidence type="ECO:0000256" key="14">
    <source>
        <dbReference type="PROSITE-ProRule" id="PRU00175"/>
    </source>
</evidence>
<keyword evidence="11 15" id="KW-0175">Coiled coil</keyword>
<dbReference type="Pfam" id="PF08647">
    <property type="entry name" value="BRE1"/>
    <property type="match status" value="1"/>
</dbReference>
<feature type="domain" description="RING-type" evidence="18">
    <location>
        <begin position="649"/>
        <end position="685"/>
    </location>
</feature>
<dbReference type="RefSeq" id="XP_018004421.1">
    <property type="nucleotide sequence ID" value="XM_018148671.1"/>
</dbReference>
<evidence type="ECO:0000256" key="5">
    <source>
        <dbReference type="ARBA" id="ARBA00022679"/>
    </source>
</evidence>
<comment type="caution">
    <text evidence="19">The sequence shown here is derived from an EMBL/GenBank/DDBJ whole genome shotgun (WGS) entry which is preliminary data.</text>
</comment>
<evidence type="ECO:0000313" key="20">
    <source>
        <dbReference type="Proteomes" id="UP000038010"/>
    </source>
</evidence>
<evidence type="ECO:0000256" key="6">
    <source>
        <dbReference type="ARBA" id="ARBA00022723"/>
    </source>
</evidence>
<name>A0A0N0NQY5_9EURO</name>
<keyword evidence="9 15" id="KW-0862">Zinc</keyword>
<dbReference type="Proteomes" id="UP000038010">
    <property type="component" value="Unassembled WGS sequence"/>
</dbReference>
<evidence type="ECO:0000256" key="10">
    <source>
        <dbReference type="ARBA" id="ARBA00022853"/>
    </source>
</evidence>
<dbReference type="GeneID" id="28740551"/>
<dbReference type="PANTHER" id="PTHR23163">
    <property type="entry name" value="RING FINGER PROTEIN-RELATED"/>
    <property type="match status" value="1"/>
</dbReference>
<dbReference type="GO" id="GO:0008270">
    <property type="term" value="F:zinc ion binding"/>
    <property type="evidence" value="ECO:0007669"/>
    <property type="project" value="UniProtKB-KW"/>
</dbReference>
<comment type="subcellular location">
    <subcellularLocation>
        <location evidence="2 15">Nucleus</location>
    </subcellularLocation>
</comment>
<dbReference type="AlphaFoldDB" id="A0A0N0NQY5"/>
<dbReference type="InterPro" id="IPR058643">
    <property type="entry name" value="BRE1-like_CC"/>
</dbReference>
<evidence type="ECO:0000313" key="19">
    <source>
        <dbReference type="EMBL" id="KPI44458.1"/>
    </source>
</evidence>
<proteinExistence type="inferred from homology"/>
<evidence type="ECO:0000259" key="18">
    <source>
        <dbReference type="PROSITE" id="PS50089"/>
    </source>
</evidence>
<evidence type="ECO:0000256" key="1">
    <source>
        <dbReference type="ARBA" id="ARBA00000900"/>
    </source>
</evidence>
<comment type="function">
    <text evidence="13">E3 ubiquitin-protein ligase that mediates monoubiquitination of histone H2B to form H2BK123ub1. H2BK123ub1 gives a specific tag for epigenetic transcriptional activation and is also a prerequisite for H3K4me and H3K79me formation.</text>
</comment>
<sequence>MEDRKRSMPYDQGDGPATKKQALAPNGVGKPHPDTDMPWKDDLERFTKDAILRQMNEYKREKNTLKSELDEIRKKTRHHDDHIRAIDAWFKQLLDEVKTMSPGDDDEDMELSTLPTSLLFEDQPHLEQHITKRTKEVRTILGKLLSRSKNFTPDVVELQKRISELQAEEKSHLLELETLRAEVANIELRLETATERYVVAEKKVERAKSVTVAKLEKQLKGGMKGSDDGVKKEELKNGVGETGEDYTRLETEHNKVLAASEVLKEQVEKLQEETTKLQSEVTAANAKSATLSDEDYSKTDLFKQFKAQHEDVIKKLNDLDARCTQLKDENRMLLQERTSYQNKLDDETRATVAEKDTQLGQVEKDLVRIRAERDDLQAKLSMEKSKNEEKLEAVFKVRELCEAQEERIKSLESETQRLQGTSAMDVDDAQLEGLGPDEIRTKYQSLNQNYKMLSSELTSMSAAYQKASKHAKQNTLKAGEQEDKVQRLVAEKAKADQKYFAAMRSKDAREQEIRTLKLQTSKSSDIALQLKEAETASKALIANLEKQLSDMKEAHSSKTSDCRALQNEKDSNALELSRLKKQITDLTQQLTAKDAEISGKSAATRTAEVEVKQLQSVLDSTRKDLEKWKSRSGQSDVVDDLHSIVFCHCKKNMKDTVLKTCGHVMCSSCVEERVASRSRKCPLCSKSFGSNDYMRVTL</sequence>
<keyword evidence="8 15" id="KW-0833">Ubl conjugation pathway</keyword>
<dbReference type="InterPro" id="IPR001841">
    <property type="entry name" value="Znf_RING"/>
</dbReference>
<dbReference type="OrthoDB" id="654191at2759"/>
<evidence type="ECO:0000256" key="7">
    <source>
        <dbReference type="ARBA" id="ARBA00022771"/>
    </source>
</evidence>
<comment type="similarity">
    <text evidence="4 15">Belongs to the BRE1 family.</text>
</comment>
<dbReference type="Pfam" id="PF26095">
    <property type="entry name" value="CC_Bre1"/>
    <property type="match status" value="1"/>
</dbReference>
<feature type="coiled-coil region" evidence="16">
    <location>
        <begin position="530"/>
        <end position="631"/>
    </location>
</feature>
<comment type="pathway">
    <text evidence="3 15">Protein modification; protein ubiquitination.</text>
</comment>
<accession>A0A0N0NQY5</accession>
<feature type="region of interest" description="Disordered" evidence="17">
    <location>
        <begin position="1"/>
        <end position="40"/>
    </location>
</feature>
<protein>
    <recommendedName>
        <fullName evidence="15">E3 ubiquitin protein ligase</fullName>
        <ecNumber evidence="15">2.3.2.27</ecNumber>
    </recommendedName>
</protein>
<comment type="catalytic activity">
    <reaction evidence="1 15">
        <text>S-ubiquitinyl-[E2 ubiquitin-conjugating enzyme]-L-cysteine + [acceptor protein]-L-lysine = [E2 ubiquitin-conjugating enzyme]-L-cysteine + N(6)-ubiquitinyl-[acceptor protein]-L-lysine.</text>
        <dbReference type="EC" id="2.3.2.27"/>
    </reaction>
</comment>
<evidence type="ECO:0000256" key="13">
    <source>
        <dbReference type="ARBA" id="ARBA00059679"/>
    </source>
</evidence>
<evidence type="ECO:0000256" key="17">
    <source>
        <dbReference type="SAM" id="MobiDB-lite"/>
    </source>
</evidence>
<dbReference type="VEuPathDB" id="FungiDB:AB675_8240"/>
<evidence type="ECO:0000256" key="4">
    <source>
        <dbReference type="ARBA" id="ARBA00005555"/>
    </source>
</evidence>
<dbReference type="STRING" id="1664694.A0A0N0NQY5"/>
<dbReference type="SUPFAM" id="SSF57850">
    <property type="entry name" value="RING/U-box"/>
    <property type="match status" value="1"/>
</dbReference>
<evidence type="ECO:0000256" key="11">
    <source>
        <dbReference type="ARBA" id="ARBA00023054"/>
    </source>
</evidence>
<dbReference type="GO" id="GO:0016567">
    <property type="term" value="P:protein ubiquitination"/>
    <property type="evidence" value="ECO:0007669"/>
    <property type="project" value="UniProtKB-UniRule"/>
</dbReference>
<dbReference type="PANTHER" id="PTHR23163:SF0">
    <property type="entry name" value="E3 UBIQUITIN-PROTEIN LIGASE BRE1"/>
    <property type="match status" value="1"/>
</dbReference>
<dbReference type="Gene3D" id="3.30.40.10">
    <property type="entry name" value="Zinc/RING finger domain, C3HC4 (zinc finger)"/>
    <property type="match status" value="1"/>
</dbReference>
<feature type="coiled-coil region" evidence="16">
    <location>
        <begin position="253"/>
        <end position="421"/>
    </location>
</feature>
<reference evidence="19 20" key="1">
    <citation type="submission" date="2015-06" db="EMBL/GenBank/DDBJ databases">
        <title>Draft genome of the ant-associated black yeast Phialophora attae CBS 131958.</title>
        <authorList>
            <person name="Moreno L.F."/>
            <person name="Stielow B.J."/>
            <person name="de Hoog S."/>
            <person name="Vicente V.A."/>
            <person name="Weiss V.A."/>
            <person name="de Vries M."/>
            <person name="Cruz L.M."/>
            <person name="Souza E.M."/>
        </authorList>
    </citation>
    <scope>NUCLEOTIDE SEQUENCE [LARGE SCALE GENOMIC DNA]</scope>
    <source>
        <strain evidence="19 20">CBS 131958</strain>
    </source>
</reference>
<dbReference type="Pfam" id="PF00097">
    <property type="entry name" value="zf-C3HC4"/>
    <property type="match status" value="1"/>
</dbReference>
<dbReference type="PROSITE" id="PS00518">
    <property type="entry name" value="ZF_RING_1"/>
    <property type="match status" value="1"/>
</dbReference>
<dbReference type="EMBL" id="LFJN01000003">
    <property type="protein sequence ID" value="KPI44458.1"/>
    <property type="molecule type" value="Genomic_DNA"/>
</dbReference>
<keyword evidence="7 14" id="KW-0863">Zinc-finger</keyword>
<keyword evidence="6 15" id="KW-0479">Metal-binding</keyword>
<dbReference type="InterPro" id="IPR013956">
    <property type="entry name" value="E3_ubiquit_lig_Bre1"/>
</dbReference>
<gene>
    <name evidence="19" type="ORF">AB675_8240</name>
</gene>
<dbReference type="InterPro" id="IPR013083">
    <property type="entry name" value="Znf_RING/FYVE/PHD"/>
</dbReference>
<dbReference type="InterPro" id="IPR017907">
    <property type="entry name" value="Znf_RING_CS"/>
</dbReference>
<feature type="compositionally biased region" description="Basic and acidic residues" evidence="17">
    <location>
        <begin position="31"/>
        <end position="40"/>
    </location>
</feature>
<keyword evidence="20" id="KW-1185">Reference proteome</keyword>
<dbReference type="GO" id="GO:0033503">
    <property type="term" value="C:HULC complex"/>
    <property type="evidence" value="ECO:0007669"/>
    <property type="project" value="TreeGrafter"/>
</dbReference>
<dbReference type="GO" id="GO:0061630">
    <property type="term" value="F:ubiquitin protein ligase activity"/>
    <property type="evidence" value="ECO:0007669"/>
    <property type="project" value="UniProtKB-EC"/>
</dbReference>
<organism evidence="19 20">
    <name type="scientific">Cyphellophora attinorum</name>
    <dbReference type="NCBI Taxonomy" id="1664694"/>
    <lineage>
        <taxon>Eukaryota</taxon>
        <taxon>Fungi</taxon>
        <taxon>Dikarya</taxon>
        <taxon>Ascomycota</taxon>
        <taxon>Pezizomycotina</taxon>
        <taxon>Eurotiomycetes</taxon>
        <taxon>Chaetothyriomycetidae</taxon>
        <taxon>Chaetothyriales</taxon>
        <taxon>Cyphellophoraceae</taxon>
        <taxon>Cyphellophora</taxon>
    </lineage>
</organism>
<feature type="coiled-coil region" evidence="16">
    <location>
        <begin position="48"/>
        <end position="75"/>
    </location>
</feature>
<evidence type="ECO:0000256" key="15">
    <source>
        <dbReference type="RuleBase" id="RU365038"/>
    </source>
</evidence>
<keyword evidence="10 15" id="KW-0156">Chromatin regulator</keyword>
<feature type="coiled-coil region" evidence="16">
    <location>
        <begin position="155"/>
        <end position="210"/>
    </location>
</feature>
<dbReference type="GO" id="GO:0006325">
    <property type="term" value="P:chromatin organization"/>
    <property type="evidence" value="ECO:0007669"/>
    <property type="project" value="UniProtKB-KW"/>
</dbReference>
<dbReference type="CDD" id="cd16499">
    <property type="entry name" value="RING-HC_Bre1-like"/>
    <property type="match status" value="1"/>
</dbReference>
<dbReference type="UniPathway" id="UPA00143"/>